<dbReference type="Proteomes" id="UP001652641">
    <property type="component" value="Chromosome 13"/>
</dbReference>
<dbReference type="PANTHER" id="PTHR32217:SF2">
    <property type="entry name" value="LYMPHOCYTE ANTIGEN 6L"/>
    <property type="match status" value="1"/>
</dbReference>
<dbReference type="InterPro" id="IPR016054">
    <property type="entry name" value="LY6_UPA_recep-like"/>
</dbReference>
<keyword evidence="3" id="KW-0336">GPI-anchor</keyword>
<evidence type="ECO:0000256" key="6">
    <source>
        <dbReference type="ARBA" id="ARBA00023157"/>
    </source>
</evidence>
<dbReference type="SUPFAM" id="SSF57302">
    <property type="entry name" value="Snake toxin-like"/>
    <property type="match status" value="1"/>
</dbReference>
<dbReference type="InterPro" id="IPR051445">
    <property type="entry name" value="LY6H/LY6L_nAChR_modulators"/>
</dbReference>
<dbReference type="InterPro" id="IPR045860">
    <property type="entry name" value="Snake_toxin-like_sf"/>
</dbReference>
<evidence type="ECO:0000256" key="7">
    <source>
        <dbReference type="ARBA" id="ARBA00023180"/>
    </source>
</evidence>
<keyword evidence="8" id="KW-0449">Lipoprotein</keyword>
<evidence type="ECO:0000256" key="4">
    <source>
        <dbReference type="ARBA" id="ARBA00022729"/>
    </source>
</evidence>
<keyword evidence="2" id="KW-1003">Cell membrane</keyword>
<evidence type="ECO:0000256" key="1">
    <source>
        <dbReference type="ARBA" id="ARBA00004609"/>
    </source>
</evidence>
<name>A0ABM4YHF6_VULVU</name>
<evidence type="ECO:0000313" key="11">
    <source>
        <dbReference type="Proteomes" id="UP001652641"/>
    </source>
</evidence>
<dbReference type="Pfam" id="PF00021">
    <property type="entry name" value="UPAR_LY6"/>
    <property type="match status" value="1"/>
</dbReference>
<keyword evidence="11" id="KW-1185">Reference proteome</keyword>
<proteinExistence type="predicted"/>
<evidence type="ECO:0000256" key="9">
    <source>
        <dbReference type="SAM" id="SignalP"/>
    </source>
</evidence>
<protein>
    <submittedName>
        <fullName evidence="12">Lymphocyte antigen 6L</fullName>
    </submittedName>
</protein>
<dbReference type="CDD" id="cd23551">
    <property type="entry name" value="TFP_LU_ECD_Ly6L"/>
    <property type="match status" value="1"/>
</dbReference>
<keyword evidence="4 9" id="KW-0732">Signal</keyword>
<keyword evidence="5" id="KW-0472">Membrane</keyword>
<dbReference type="Gene3D" id="2.10.60.10">
    <property type="entry name" value="CD59"/>
    <property type="match status" value="1"/>
</dbReference>
<dbReference type="RefSeq" id="XP_072589729.1">
    <property type="nucleotide sequence ID" value="XM_072733628.1"/>
</dbReference>
<reference evidence="12" key="1">
    <citation type="submission" date="2025-08" db="UniProtKB">
        <authorList>
            <consortium name="RefSeq"/>
        </authorList>
    </citation>
    <scope>IDENTIFICATION</scope>
    <source>
        <tissue evidence="12">Cell line</tissue>
    </source>
</reference>
<feature type="domain" description="UPAR/Ly6" evidence="10">
    <location>
        <begin position="51"/>
        <end position="134"/>
    </location>
</feature>
<evidence type="ECO:0000259" key="10">
    <source>
        <dbReference type="Pfam" id="PF00021"/>
    </source>
</evidence>
<feature type="chain" id="PRO_5046293247" evidence="9">
    <location>
        <begin position="21"/>
        <end position="160"/>
    </location>
</feature>
<accession>A0ABM4YHF6</accession>
<evidence type="ECO:0000256" key="3">
    <source>
        <dbReference type="ARBA" id="ARBA00022622"/>
    </source>
</evidence>
<sequence length="160" mass="16404">MRAGAAVLCALLLSAGLGGGEEPRGRGAGGGGAGPSAAAPPAPPGLWAGGNLSCYQCFKVSGPARCAPAACHPADRVCVSHAVTFRSQTQVTTMLSKRCAPRCPNTNMKYDWMLGPRILGSIVRQCCSGCLCNRAPATLEGPWALPRGFLLGVGLLWVLL</sequence>
<evidence type="ECO:0000313" key="12">
    <source>
        <dbReference type="RefSeq" id="XP_072589729.1"/>
    </source>
</evidence>
<gene>
    <name evidence="12" type="primary">LY6L</name>
</gene>
<evidence type="ECO:0000256" key="2">
    <source>
        <dbReference type="ARBA" id="ARBA00022475"/>
    </source>
</evidence>
<dbReference type="PANTHER" id="PTHR32217">
    <property type="entry name" value="LYMPHOCYTE ANTIGEN 6H"/>
    <property type="match status" value="1"/>
</dbReference>
<comment type="subcellular location">
    <subcellularLocation>
        <location evidence="1">Cell membrane</location>
        <topology evidence="1">Lipid-anchor</topology>
        <topology evidence="1">GPI-anchor</topology>
    </subcellularLocation>
</comment>
<dbReference type="GeneID" id="140595040"/>
<organism evidence="11 12">
    <name type="scientific">Vulpes vulpes</name>
    <name type="common">Red fox</name>
    <dbReference type="NCBI Taxonomy" id="9627"/>
    <lineage>
        <taxon>Eukaryota</taxon>
        <taxon>Metazoa</taxon>
        <taxon>Chordata</taxon>
        <taxon>Craniata</taxon>
        <taxon>Vertebrata</taxon>
        <taxon>Euteleostomi</taxon>
        <taxon>Mammalia</taxon>
        <taxon>Eutheria</taxon>
        <taxon>Laurasiatheria</taxon>
        <taxon>Carnivora</taxon>
        <taxon>Caniformia</taxon>
        <taxon>Canidae</taxon>
        <taxon>Vulpes</taxon>
    </lineage>
</organism>
<evidence type="ECO:0000256" key="5">
    <source>
        <dbReference type="ARBA" id="ARBA00023136"/>
    </source>
</evidence>
<keyword evidence="6" id="KW-1015">Disulfide bond</keyword>
<evidence type="ECO:0000256" key="8">
    <source>
        <dbReference type="ARBA" id="ARBA00023288"/>
    </source>
</evidence>
<keyword evidence="7" id="KW-0325">Glycoprotein</keyword>
<feature type="signal peptide" evidence="9">
    <location>
        <begin position="1"/>
        <end position="20"/>
    </location>
</feature>